<dbReference type="Proteomes" id="UP000324222">
    <property type="component" value="Unassembled WGS sequence"/>
</dbReference>
<dbReference type="EMBL" id="VSRR010000371">
    <property type="protein sequence ID" value="MPC14679.1"/>
    <property type="molecule type" value="Genomic_DNA"/>
</dbReference>
<name>A0A5B7CZA2_PORTR</name>
<evidence type="ECO:0000313" key="3">
    <source>
        <dbReference type="Proteomes" id="UP000324222"/>
    </source>
</evidence>
<protein>
    <submittedName>
        <fullName evidence="2">Uncharacterized protein</fullName>
    </submittedName>
</protein>
<gene>
    <name evidence="2" type="ORF">E2C01_007450</name>
</gene>
<dbReference type="AlphaFoldDB" id="A0A5B7CZA2"/>
<evidence type="ECO:0000313" key="2">
    <source>
        <dbReference type="EMBL" id="MPC14679.1"/>
    </source>
</evidence>
<feature type="region of interest" description="Disordered" evidence="1">
    <location>
        <begin position="79"/>
        <end position="99"/>
    </location>
</feature>
<sequence length="99" mass="10445">MHQHEPGQMKGCLLPPLPSLRPLLSPLLPSLASLVSLSLSPRPATASALRHHAPPSCDSLLLRVTRAAFSSPASLSYEKVLTSSPSPCGWRARKGDQGG</sequence>
<proteinExistence type="predicted"/>
<organism evidence="2 3">
    <name type="scientific">Portunus trituberculatus</name>
    <name type="common">Swimming crab</name>
    <name type="synonym">Neptunus trituberculatus</name>
    <dbReference type="NCBI Taxonomy" id="210409"/>
    <lineage>
        <taxon>Eukaryota</taxon>
        <taxon>Metazoa</taxon>
        <taxon>Ecdysozoa</taxon>
        <taxon>Arthropoda</taxon>
        <taxon>Crustacea</taxon>
        <taxon>Multicrustacea</taxon>
        <taxon>Malacostraca</taxon>
        <taxon>Eumalacostraca</taxon>
        <taxon>Eucarida</taxon>
        <taxon>Decapoda</taxon>
        <taxon>Pleocyemata</taxon>
        <taxon>Brachyura</taxon>
        <taxon>Eubrachyura</taxon>
        <taxon>Portunoidea</taxon>
        <taxon>Portunidae</taxon>
        <taxon>Portuninae</taxon>
        <taxon>Portunus</taxon>
    </lineage>
</organism>
<keyword evidence="3" id="KW-1185">Reference proteome</keyword>
<comment type="caution">
    <text evidence="2">The sequence shown here is derived from an EMBL/GenBank/DDBJ whole genome shotgun (WGS) entry which is preliminary data.</text>
</comment>
<reference evidence="2 3" key="1">
    <citation type="submission" date="2019-05" db="EMBL/GenBank/DDBJ databases">
        <title>Another draft genome of Portunus trituberculatus and its Hox gene families provides insights of decapod evolution.</title>
        <authorList>
            <person name="Jeong J.-H."/>
            <person name="Song I."/>
            <person name="Kim S."/>
            <person name="Choi T."/>
            <person name="Kim D."/>
            <person name="Ryu S."/>
            <person name="Kim W."/>
        </authorList>
    </citation>
    <scope>NUCLEOTIDE SEQUENCE [LARGE SCALE GENOMIC DNA]</scope>
    <source>
        <tissue evidence="2">Muscle</tissue>
    </source>
</reference>
<evidence type="ECO:0000256" key="1">
    <source>
        <dbReference type="SAM" id="MobiDB-lite"/>
    </source>
</evidence>
<accession>A0A5B7CZA2</accession>